<dbReference type="EMBL" id="JAUSVY010000002">
    <property type="protein sequence ID" value="MDQ0503956.1"/>
    <property type="molecule type" value="Genomic_DNA"/>
</dbReference>
<dbReference type="Proteomes" id="UP001241747">
    <property type="component" value="Unassembled WGS sequence"/>
</dbReference>
<accession>A0ABU0LA00</accession>
<dbReference type="Pfam" id="PF01613">
    <property type="entry name" value="Flavin_Reduct"/>
    <property type="match status" value="1"/>
</dbReference>
<gene>
    <name evidence="2" type="ORF">QOZ94_000730</name>
</gene>
<organism evidence="2 3">
    <name type="scientific">Xanthobacter agilis</name>
    <dbReference type="NCBI Taxonomy" id="47492"/>
    <lineage>
        <taxon>Bacteria</taxon>
        <taxon>Pseudomonadati</taxon>
        <taxon>Pseudomonadota</taxon>
        <taxon>Alphaproteobacteria</taxon>
        <taxon>Hyphomicrobiales</taxon>
        <taxon>Xanthobacteraceae</taxon>
        <taxon>Xanthobacter</taxon>
    </lineage>
</organism>
<dbReference type="PANTHER" id="PTHR43812">
    <property type="entry name" value="BLR2425 PROTEIN"/>
    <property type="match status" value="1"/>
</dbReference>
<evidence type="ECO:0000259" key="1">
    <source>
        <dbReference type="SMART" id="SM00903"/>
    </source>
</evidence>
<dbReference type="SMART" id="SM00903">
    <property type="entry name" value="Flavin_Reduct"/>
    <property type="match status" value="1"/>
</dbReference>
<feature type="domain" description="Flavin reductase like" evidence="1">
    <location>
        <begin position="21"/>
        <end position="174"/>
    </location>
</feature>
<reference evidence="2 3" key="1">
    <citation type="submission" date="2023-07" db="EMBL/GenBank/DDBJ databases">
        <title>Genomic Encyclopedia of Type Strains, Phase IV (KMG-IV): sequencing the most valuable type-strain genomes for metagenomic binning, comparative biology and taxonomic classification.</title>
        <authorList>
            <person name="Goeker M."/>
        </authorList>
    </citation>
    <scope>NUCLEOTIDE SEQUENCE [LARGE SCALE GENOMIC DNA]</scope>
    <source>
        <strain evidence="2 3">DSM 3770</strain>
    </source>
</reference>
<dbReference type="RefSeq" id="WP_237346935.1">
    <property type="nucleotide sequence ID" value="NZ_JABWGX010000025.1"/>
</dbReference>
<dbReference type="PANTHER" id="PTHR43812:SF2">
    <property type="entry name" value="FLAVIN REDUCTASE LIKE DOMAIN-CONTAINING PROTEIN"/>
    <property type="match status" value="1"/>
</dbReference>
<evidence type="ECO:0000313" key="2">
    <source>
        <dbReference type="EMBL" id="MDQ0503956.1"/>
    </source>
</evidence>
<dbReference type="SUPFAM" id="SSF50475">
    <property type="entry name" value="FMN-binding split barrel"/>
    <property type="match status" value="1"/>
</dbReference>
<sequence>MFYEPGRTPHGLPHNPLKAIVSPRPIGWISSLAADGTANLAPYSFFNMVSETPPLVMFTSLGRKDSVANIEATGAFVCNLATLDLIDLVNASSTPLPADESEFAAFGIATAPSRLVEPPRVAASPCALECVYVETLRPRGRDGRETNSHMVIGEVIGVHIADEALVDGRLDIARLHVLARCGYLDYAPVDRLVARPRPKAEPRATD</sequence>
<evidence type="ECO:0000313" key="3">
    <source>
        <dbReference type="Proteomes" id="UP001241747"/>
    </source>
</evidence>
<dbReference type="Gene3D" id="2.30.110.10">
    <property type="entry name" value="Electron Transport, Fmn-binding Protein, Chain A"/>
    <property type="match status" value="1"/>
</dbReference>
<name>A0ABU0LA00_XANAG</name>
<keyword evidence="3" id="KW-1185">Reference proteome</keyword>
<comment type="caution">
    <text evidence="2">The sequence shown here is derived from an EMBL/GenBank/DDBJ whole genome shotgun (WGS) entry which is preliminary data.</text>
</comment>
<protein>
    <submittedName>
        <fullName evidence="2">Flavin reductase (DIM6/NTAB) family NADH-FMN oxidoreductase RutF</fullName>
    </submittedName>
</protein>
<dbReference type="InterPro" id="IPR012349">
    <property type="entry name" value="Split_barrel_FMN-bd"/>
</dbReference>
<proteinExistence type="predicted"/>
<dbReference type="InterPro" id="IPR002563">
    <property type="entry name" value="Flavin_Rdtase-like_dom"/>
</dbReference>